<evidence type="ECO:0000313" key="3">
    <source>
        <dbReference type="Proteomes" id="UP000318704"/>
    </source>
</evidence>
<proteinExistence type="predicted"/>
<dbReference type="AlphaFoldDB" id="A0A517VP93"/>
<evidence type="ECO:0000313" key="2">
    <source>
        <dbReference type="EMBL" id="QDT94845.1"/>
    </source>
</evidence>
<keyword evidence="1" id="KW-0472">Membrane</keyword>
<gene>
    <name evidence="2" type="ORF">V144x_02770</name>
</gene>
<protein>
    <submittedName>
        <fullName evidence="2">Uncharacterized protein</fullName>
    </submittedName>
</protein>
<dbReference type="KEGG" id="gaw:V144x_02770"/>
<sequence>MLDKLPLKALDGNKTYLTAFLTVIFSLSGMLLGEIETAEAIKLLLAAFGLVGIGHKLEKSAPLQMELGEIEPTRERYHDPRQSLDK</sequence>
<feature type="transmembrane region" description="Helical" evidence="1">
    <location>
        <begin position="15"/>
        <end position="33"/>
    </location>
</feature>
<keyword evidence="1" id="KW-0812">Transmembrane</keyword>
<accession>A0A517VP93</accession>
<reference evidence="2 3" key="1">
    <citation type="submission" date="2019-03" db="EMBL/GenBank/DDBJ databases">
        <title>Deep-cultivation of Planctomycetes and their phenomic and genomic characterization uncovers novel biology.</title>
        <authorList>
            <person name="Wiegand S."/>
            <person name="Jogler M."/>
            <person name="Boedeker C."/>
            <person name="Pinto D."/>
            <person name="Vollmers J."/>
            <person name="Rivas-Marin E."/>
            <person name="Kohn T."/>
            <person name="Peeters S.H."/>
            <person name="Heuer A."/>
            <person name="Rast P."/>
            <person name="Oberbeckmann S."/>
            <person name="Bunk B."/>
            <person name="Jeske O."/>
            <person name="Meyerdierks A."/>
            <person name="Storesund J.E."/>
            <person name="Kallscheuer N."/>
            <person name="Luecker S."/>
            <person name="Lage O.M."/>
            <person name="Pohl T."/>
            <person name="Merkel B.J."/>
            <person name="Hornburger P."/>
            <person name="Mueller R.-W."/>
            <person name="Bruemmer F."/>
            <person name="Labrenz M."/>
            <person name="Spormann A.M."/>
            <person name="Op den Camp H."/>
            <person name="Overmann J."/>
            <person name="Amann R."/>
            <person name="Jetten M.S.M."/>
            <person name="Mascher T."/>
            <person name="Medema M.H."/>
            <person name="Devos D.P."/>
            <person name="Kaster A.-K."/>
            <person name="Ovreas L."/>
            <person name="Rohde M."/>
            <person name="Galperin M.Y."/>
            <person name="Jogler C."/>
        </authorList>
    </citation>
    <scope>NUCLEOTIDE SEQUENCE [LARGE SCALE GENOMIC DNA]</scope>
    <source>
        <strain evidence="2 3">V144</strain>
    </source>
</reference>
<dbReference type="EMBL" id="CP037920">
    <property type="protein sequence ID" value="QDT94845.1"/>
    <property type="molecule type" value="Genomic_DNA"/>
</dbReference>
<organism evidence="2 3">
    <name type="scientific">Gimesia aquarii</name>
    <dbReference type="NCBI Taxonomy" id="2527964"/>
    <lineage>
        <taxon>Bacteria</taxon>
        <taxon>Pseudomonadati</taxon>
        <taxon>Planctomycetota</taxon>
        <taxon>Planctomycetia</taxon>
        <taxon>Planctomycetales</taxon>
        <taxon>Planctomycetaceae</taxon>
        <taxon>Gimesia</taxon>
    </lineage>
</organism>
<evidence type="ECO:0000256" key="1">
    <source>
        <dbReference type="SAM" id="Phobius"/>
    </source>
</evidence>
<dbReference type="Proteomes" id="UP000318704">
    <property type="component" value="Chromosome"/>
</dbReference>
<keyword evidence="1" id="KW-1133">Transmembrane helix</keyword>
<name>A0A517VP93_9PLAN</name>
<dbReference type="RefSeq" id="WP_144980248.1">
    <property type="nucleotide sequence ID" value="NZ_CP037920.1"/>
</dbReference>